<dbReference type="PANTHER" id="PTHR35526:SF3">
    <property type="entry name" value="ANTI-SIGMA-F FACTOR RSBW"/>
    <property type="match status" value="1"/>
</dbReference>
<proteinExistence type="predicted"/>
<dbReference type="EMBL" id="JBHTCG010000003">
    <property type="protein sequence ID" value="MFC7381952.1"/>
    <property type="molecule type" value="Genomic_DNA"/>
</dbReference>
<feature type="domain" description="Histidine kinase/HSP90-like ATPase" evidence="2">
    <location>
        <begin position="16"/>
        <end position="124"/>
    </location>
</feature>
<evidence type="ECO:0000256" key="1">
    <source>
        <dbReference type="ARBA" id="ARBA00022527"/>
    </source>
</evidence>
<keyword evidence="4" id="KW-1185">Reference proteome</keyword>
<gene>
    <name evidence="3" type="ORF">ACFQSB_07020</name>
</gene>
<keyword evidence="1" id="KW-0418">Kinase</keyword>
<dbReference type="InterPro" id="IPR036890">
    <property type="entry name" value="HATPase_C_sf"/>
</dbReference>
<accession>A0ABW2P099</accession>
<dbReference type="Pfam" id="PF13581">
    <property type="entry name" value="HATPase_c_2"/>
    <property type="match status" value="1"/>
</dbReference>
<name>A0ABW2P099_9ACTN</name>
<evidence type="ECO:0000313" key="3">
    <source>
        <dbReference type="EMBL" id="MFC7381952.1"/>
    </source>
</evidence>
<dbReference type="RefSeq" id="WP_380825016.1">
    <property type="nucleotide sequence ID" value="NZ_JBHTCG010000003.1"/>
</dbReference>
<keyword evidence="3" id="KW-0547">Nucleotide-binding</keyword>
<keyword evidence="3" id="KW-0067">ATP-binding</keyword>
<dbReference type="Proteomes" id="UP001596496">
    <property type="component" value="Unassembled WGS sequence"/>
</dbReference>
<dbReference type="SUPFAM" id="SSF55874">
    <property type="entry name" value="ATPase domain of HSP90 chaperone/DNA topoisomerase II/histidine kinase"/>
    <property type="match status" value="1"/>
</dbReference>
<dbReference type="Gene3D" id="3.30.565.10">
    <property type="entry name" value="Histidine kinase-like ATPase, C-terminal domain"/>
    <property type="match status" value="1"/>
</dbReference>
<reference evidence="4" key="1">
    <citation type="journal article" date="2019" name="Int. J. Syst. Evol. Microbiol.">
        <title>The Global Catalogue of Microorganisms (GCM) 10K type strain sequencing project: providing services to taxonomists for standard genome sequencing and annotation.</title>
        <authorList>
            <consortium name="The Broad Institute Genomics Platform"/>
            <consortium name="The Broad Institute Genome Sequencing Center for Infectious Disease"/>
            <person name="Wu L."/>
            <person name="Ma J."/>
        </authorList>
    </citation>
    <scope>NUCLEOTIDE SEQUENCE [LARGE SCALE GENOMIC DNA]</scope>
    <source>
        <strain evidence="4">CECT 7649</strain>
    </source>
</reference>
<keyword evidence="1" id="KW-0723">Serine/threonine-protein kinase</keyword>
<dbReference type="CDD" id="cd16936">
    <property type="entry name" value="HATPase_RsbW-like"/>
    <property type="match status" value="1"/>
</dbReference>
<sequence>MATGHLLGVVDLVGVPESVALAREYVRRKLGAGHPALDEVTLLVSEVVTNSVVHSDSRDGGTVTLALADCQDFVHVDVVDAGGESTPQICHDPYAEGGRGLMLVDLMSKTWSVYEDEAGRTVWFEVAYERPPSPDVRDERAHPGSL</sequence>
<dbReference type="InterPro" id="IPR050267">
    <property type="entry name" value="Anti-sigma-factor_SerPK"/>
</dbReference>
<dbReference type="InterPro" id="IPR003594">
    <property type="entry name" value="HATPase_dom"/>
</dbReference>
<organism evidence="3 4">
    <name type="scientific">Sphaerisporangium rhizosphaerae</name>
    <dbReference type="NCBI Taxonomy" id="2269375"/>
    <lineage>
        <taxon>Bacteria</taxon>
        <taxon>Bacillati</taxon>
        <taxon>Actinomycetota</taxon>
        <taxon>Actinomycetes</taxon>
        <taxon>Streptosporangiales</taxon>
        <taxon>Streptosporangiaceae</taxon>
        <taxon>Sphaerisporangium</taxon>
    </lineage>
</organism>
<comment type="caution">
    <text evidence="3">The sequence shown here is derived from an EMBL/GenBank/DDBJ whole genome shotgun (WGS) entry which is preliminary data.</text>
</comment>
<protein>
    <submittedName>
        <fullName evidence="3">ATP-binding protein</fullName>
    </submittedName>
</protein>
<keyword evidence="1" id="KW-0808">Transferase</keyword>
<evidence type="ECO:0000259" key="2">
    <source>
        <dbReference type="Pfam" id="PF13581"/>
    </source>
</evidence>
<dbReference type="PANTHER" id="PTHR35526">
    <property type="entry name" value="ANTI-SIGMA-F FACTOR RSBW-RELATED"/>
    <property type="match status" value="1"/>
</dbReference>
<dbReference type="GO" id="GO:0005524">
    <property type="term" value="F:ATP binding"/>
    <property type="evidence" value="ECO:0007669"/>
    <property type="project" value="UniProtKB-KW"/>
</dbReference>
<evidence type="ECO:0000313" key="4">
    <source>
        <dbReference type="Proteomes" id="UP001596496"/>
    </source>
</evidence>